<dbReference type="InterPro" id="IPR001138">
    <property type="entry name" value="Zn2Cys6_DnaBD"/>
</dbReference>
<evidence type="ECO:0000259" key="10">
    <source>
        <dbReference type="PROSITE" id="PS50048"/>
    </source>
</evidence>
<feature type="region of interest" description="Disordered" evidence="9">
    <location>
        <begin position="657"/>
        <end position="676"/>
    </location>
</feature>
<dbReference type="PROSITE" id="PS00463">
    <property type="entry name" value="ZN2_CY6_FUNGAL_1"/>
    <property type="match status" value="1"/>
</dbReference>
<dbReference type="PANTHER" id="PTHR47660">
    <property type="entry name" value="TRANSCRIPTION FACTOR WITH C2H2 AND ZN(2)-CYS(6) DNA BINDING DOMAIN (EUROFUNG)-RELATED-RELATED"/>
    <property type="match status" value="1"/>
</dbReference>
<evidence type="ECO:0000313" key="12">
    <source>
        <dbReference type="EMBL" id="KAH7089638.1"/>
    </source>
</evidence>
<dbReference type="OrthoDB" id="654211at2759"/>
<keyword evidence="6" id="KW-0804">Transcription</keyword>
<evidence type="ECO:0000259" key="11">
    <source>
        <dbReference type="PROSITE" id="PS50157"/>
    </source>
</evidence>
<proteinExistence type="predicted"/>
<dbReference type="GO" id="GO:0000981">
    <property type="term" value="F:DNA-binding transcription factor activity, RNA polymerase II-specific"/>
    <property type="evidence" value="ECO:0007669"/>
    <property type="project" value="InterPro"/>
</dbReference>
<dbReference type="SUPFAM" id="SSF57667">
    <property type="entry name" value="beta-beta-alpha zinc fingers"/>
    <property type="match status" value="1"/>
</dbReference>
<evidence type="ECO:0000256" key="4">
    <source>
        <dbReference type="ARBA" id="ARBA00022833"/>
    </source>
</evidence>
<dbReference type="Gene3D" id="3.30.160.60">
    <property type="entry name" value="Classic Zinc Finger"/>
    <property type="match status" value="2"/>
</dbReference>
<dbReference type="GO" id="GO:0006351">
    <property type="term" value="P:DNA-templated transcription"/>
    <property type="evidence" value="ECO:0007669"/>
    <property type="project" value="InterPro"/>
</dbReference>
<dbReference type="PROSITE" id="PS50048">
    <property type="entry name" value="ZN2_CY6_FUNGAL_2"/>
    <property type="match status" value="1"/>
</dbReference>
<feature type="domain" description="C2H2-type" evidence="11">
    <location>
        <begin position="14"/>
        <end position="41"/>
    </location>
</feature>
<name>A0A8K0RBV7_9PLEO</name>
<dbReference type="InterPro" id="IPR007219">
    <property type="entry name" value="XnlR_reg_dom"/>
</dbReference>
<dbReference type="InterPro" id="IPR036236">
    <property type="entry name" value="Znf_C2H2_sf"/>
</dbReference>
<dbReference type="Pfam" id="PF00096">
    <property type="entry name" value="zf-C2H2"/>
    <property type="match status" value="2"/>
</dbReference>
<evidence type="ECO:0000256" key="3">
    <source>
        <dbReference type="ARBA" id="ARBA00022771"/>
    </source>
</evidence>
<feature type="region of interest" description="Disordered" evidence="9">
    <location>
        <begin position="110"/>
        <end position="144"/>
    </location>
</feature>
<dbReference type="SMART" id="SM00066">
    <property type="entry name" value="GAL4"/>
    <property type="match status" value="1"/>
</dbReference>
<sequence>MGRTRTHQQSATSFRCSACSQQFGRQEHLTRHMRIHTHEKPYQCPQCDKRFARPDVLSRHITSHEDQNETLPTTLSFRACKQCAVDRVRCSRGQPCKRCNERGVTCWYPPNRRAAPRQSPRNRQTVVQLQETTEPSEASASANLNPVTSSIQAPALYTFDTVPVQSDIPCDMSIPIAGIAVETVPSYDISSIPVPGQIGFGAFDVNWMSPQYPTDIDWESLLTGFAADDQWLRTQDGNFNQGEQLEQNAAGLTLINRQSAVMPSSHATLPTDLDHGSIPSGHAQISPSSLNSTEGRYYVNSEGARAPFGGRSYQRGSLTAVQGLCSPDSDAITSPLSPHSTLRIGLLPQAAYDKLTQQLLAENQAQALPVDLTRMPSPAQMNIYVRTYFDRFNPIFPILRKSAFPNITSDNWLLLLAVATVGARYGRRLHGKEPGEILWCLLDAILQRQQFSTWSHLIDGDSDSLFLPGQESRASILSSVSAMQVSILHIMLLLHSGKRSLVERALFERHSLVESCRTMSLLAWTPHSMNAGQLVGPAGHTAMKEWLNRESRIRVGMMVWFLDSMFLYEFDAKPMLDLEDVKTLIPSHDDVWEDPCLVAQGKMNFADMTLSDALETIYMEKKLPSHLGEFSSLLLVNAVYRNTRKILSREHSQLDSWTPSATAQHRETRDSLSAQSSWLPATPTASKWRNSACDCLDVLHWPANSKIAQHLGVEHHTILHLHLARLIILTPTVHIQSLAAHTSSGNSGCMNNDQRASYSSVRQQVLQWVIRDRYKARLSIIHCGALYWHVRRYSYDSILEPFAIYIATLILWAFCLSMQLPEVVEAVDQDGEEVPEPSFLHLDRPLDDELVQTFVRAGHKVAAFISKVGNIRDTSAPRKVLEEGIVLLSGEARISAPSGNEPPVERKACEDSFTWGIEESYIKVLRNLLDASPEDATITGS</sequence>
<keyword evidence="3 8" id="KW-0863">Zinc-finger</keyword>
<dbReference type="SMART" id="SM00355">
    <property type="entry name" value="ZnF_C2H2"/>
    <property type="match status" value="2"/>
</dbReference>
<comment type="caution">
    <text evidence="12">The sequence shown here is derived from an EMBL/GenBank/DDBJ whole genome shotgun (WGS) entry which is preliminary data.</text>
</comment>
<feature type="compositionally biased region" description="Polar residues" evidence="9">
    <location>
        <begin position="119"/>
        <end position="144"/>
    </location>
</feature>
<evidence type="ECO:0000313" key="13">
    <source>
        <dbReference type="Proteomes" id="UP000813461"/>
    </source>
</evidence>
<dbReference type="Proteomes" id="UP000813461">
    <property type="component" value="Unassembled WGS sequence"/>
</dbReference>
<dbReference type="PANTHER" id="PTHR47660:SF7">
    <property type="entry name" value="TRANSCRIPTION FACTOR WITH C2H2 AND ZN(2)-CYS(6) DNA BINDING DOMAIN (EUROFUNG)"/>
    <property type="match status" value="1"/>
</dbReference>
<reference evidence="12" key="1">
    <citation type="journal article" date="2021" name="Nat. Commun.">
        <title>Genetic determinants of endophytism in the Arabidopsis root mycobiome.</title>
        <authorList>
            <person name="Mesny F."/>
            <person name="Miyauchi S."/>
            <person name="Thiergart T."/>
            <person name="Pickel B."/>
            <person name="Atanasova L."/>
            <person name="Karlsson M."/>
            <person name="Huettel B."/>
            <person name="Barry K.W."/>
            <person name="Haridas S."/>
            <person name="Chen C."/>
            <person name="Bauer D."/>
            <person name="Andreopoulos W."/>
            <person name="Pangilinan J."/>
            <person name="LaButti K."/>
            <person name="Riley R."/>
            <person name="Lipzen A."/>
            <person name="Clum A."/>
            <person name="Drula E."/>
            <person name="Henrissat B."/>
            <person name="Kohler A."/>
            <person name="Grigoriev I.V."/>
            <person name="Martin F.M."/>
            <person name="Hacquard S."/>
        </authorList>
    </citation>
    <scope>NUCLEOTIDE SEQUENCE</scope>
    <source>
        <strain evidence="12">MPI-SDFR-AT-0120</strain>
    </source>
</reference>
<dbReference type="PROSITE" id="PS50157">
    <property type="entry name" value="ZINC_FINGER_C2H2_2"/>
    <property type="match status" value="2"/>
</dbReference>
<dbReference type="Pfam" id="PF00172">
    <property type="entry name" value="Zn_clus"/>
    <property type="match status" value="1"/>
</dbReference>
<dbReference type="GO" id="GO:0045893">
    <property type="term" value="P:positive regulation of DNA-templated transcription"/>
    <property type="evidence" value="ECO:0007669"/>
    <property type="project" value="UniProtKB-ARBA"/>
</dbReference>
<keyword evidence="7" id="KW-0539">Nucleus</keyword>
<dbReference type="Pfam" id="PF04082">
    <property type="entry name" value="Fungal_trans"/>
    <property type="match status" value="1"/>
</dbReference>
<dbReference type="CDD" id="cd00067">
    <property type="entry name" value="GAL4"/>
    <property type="match status" value="1"/>
</dbReference>
<dbReference type="GO" id="GO:0005694">
    <property type="term" value="C:chromosome"/>
    <property type="evidence" value="ECO:0007669"/>
    <property type="project" value="UniProtKB-ARBA"/>
</dbReference>
<gene>
    <name evidence="12" type="ORF">FB567DRAFT_306949</name>
</gene>
<dbReference type="GO" id="GO:0043565">
    <property type="term" value="F:sequence-specific DNA binding"/>
    <property type="evidence" value="ECO:0007669"/>
    <property type="project" value="UniProtKB-ARBA"/>
</dbReference>
<feature type="domain" description="Zn(2)-C6 fungal-type" evidence="10">
    <location>
        <begin position="79"/>
        <end position="108"/>
    </location>
</feature>
<organism evidence="12 13">
    <name type="scientific">Paraphoma chrysanthemicola</name>
    <dbReference type="NCBI Taxonomy" id="798071"/>
    <lineage>
        <taxon>Eukaryota</taxon>
        <taxon>Fungi</taxon>
        <taxon>Dikarya</taxon>
        <taxon>Ascomycota</taxon>
        <taxon>Pezizomycotina</taxon>
        <taxon>Dothideomycetes</taxon>
        <taxon>Pleosporomycetidae</taxon>
        <taxon>Pleosporales</taxon>
        <taxon>Pleosporineae</taxon>
        <taxon>Phaeosphaeriaceae</taxon>
        <taxon>Paraphoma</taxon>
    </lineage>
</organism>
<dbReference type="InterPro" id="IPR036864">
    <property type="entry name" value="Zn2-C6_fun-type_DNA-bd_sf"/>
</dbReference>
<evidence type="ECO:0000256" key="2">
    <source>
        <dbReference type="ARBA" id="ARBA00022737"/>
    </source>
</evidence>
<evidence type="ECO:0000256" key="5">
    <source>
        <dbReference type="ARBA" id="ARBA00023015"/>
    </source>
</evidence>
<dbReference type="FunFam" id="3.30.160.60:FF:001732">
    <property type="entry name" value="Zgc:162936"/>
    <property type="match status" value="1"/>
</dbReference>
<dbReference type="GO" id="GO:0008270">
    <property type="term" value="F:zinc ion binding"/>
    <property type="evidence" value="ECO:0007669"/>
    <property type="project" value="UniProtKB-KW"/>
</dbReference>
<protein>
    <submittedName>
        <fullName evidence="12">Uncharacterized protein</fullName>
    </submittedName>
</protein>
<dbReference type="AlphaFoldDB" id="A0A8K0RBV7"/>
<dbReference type="InterPro" id="IPR013087">
    <property type="entry name" value="Znf_C2H2_type"/>
</dbReference>
<keyword evidence="2" id="KW-0677">Repeat</keyword>
<keyword evidence="13" id="KW-1185">Reference proteome</keyword>
<dbReference type="Gene3D" id="4.10.240.10">
    <property type="entry name" value="Zn(2)-C6 fungal-type DNA-binding domain"/>
    <property type="match status" value="1"/>
</dbReference>
<evidence type="ECO:0000256" key="7">
    <source>
        <dbReference type="ARBA" id="ARBA00023242"/>
    </source>
</evidence>
<dbReference type="CDD" id="cd12148">
    <property type="entry name" value="fungal_TF_MHR"/>
    <property type="match status" value="1"/>
</dbReference>
<keyword evidence="5" id="KW-0805">Transcription regulation</keyword>
<dbReference type="EMBL" id="JAGMVJ010000006">
    <property type="protein sequence ID" value="KAH7089638.1"/>
    <property type="molecule type" value="Genomic_DNA"/>
</dbReference>
<evidence type="ECO:0000256" key="6">
    <source>
        <dbReference type="ARBA" id="ARBA00023163"/>
    </source>
</evidence>
<dbReference type="PROSITE" id="PS00028">
    <property type="entry name" value="ZINC_FINGER_C2H2_1"/>
    <property type="match status" value="2"/>
</dbReference>
<feature type="domain" description="C2H2-type" evidence="11">
    <location>
        <begin position="42"/>
        <end position="69"/>
    </location>
</feature>
<keyword evidence="1" id="KW-0479">Metal-binding</keyword>
<keyword evidence="4" id="KW-0862">Zinc</keyword>
<evidence type="ECO:0000256" key="8">
    <source>
        <dbReference type="PROSITE-ProRule" id="PRU00042"/>
    </source>
</evidence>
<evidence type="ECO:0000256" key="1">
    <source>
        <dbReference type="ARBA" id="ARBA00022723"/>
    </source>
</evidence>
<dbReference type="SUPFAM" id="SSF57701">
    <property type="entry name" value="Zn2/Cys6 DNA-binding domain"/>
    <property type="match status" value="1"/>
</dbReference>
<evidence type="ECO:0000256" key="9">
    <source>
        <dbReference type="SAM" id="MobiDB-lite"/>
    </source>
</evidence>
<accession>A0A8K0RBV7</accession>